<dbReference type="RefSeq" id="WP_275569619.1">
    <property type="nucleotide sequence ID" value="NZ_JARGYC010000099.1"/>
</dbReference>
<comment type="caution">
    <text evidence="2">The sequence shown here is derived from an EMBL/GenBank/DDBJ whole genome shotgun (WGS) entry which is preliminary data.</text>
</comment>
<protein>
    <submittedName>
        <fullName evidence="2">DUF4864 domain-containing protein</fullName>
    </submittedName>
</protein>
<reference evidence="2" key="1">
    <citation type="submission" date="2023-03" db="EMBL/GenBank/DDBJ databases">
        <title>Multiphase analysis and comparison of six strains from genera Psychromarinibacter, Lutimaribacter, and Maritimibacter, including a novel species: Psychromarinibacter sediminicola sp. nov.</title>
        <authorList>
            <person name="Wang Y.-H."/>
            <person name="Ye M.-Q."/>
            <person name="Du Z.-J."/>
        </authorList>
    </citation>
    <scope>NUCLEOTIDE SEQUENCE</scope>
    <source>
        <strain evidence="2">C21-152</strain>
    </source>
</reference>
<dbReference type="InterPro" id="IPR032347">
    <property type="entry name" value="DUF4864"/>
</dbReference>
<accession>A0AAE3NWF0</accession>
<dbReference type="EMBL" id="JARGYC010000099">
    <property type="protein sequence ID" value="MDF0603501.1"/>
    <property type="molecule type" value="Genomic_DNA"/>
</dbReference>
<evidence type="ECO:0000256" key="1">
    <source>
        <dbReference type="SAM" id="SignalP"/>
    </source>
</evidence>
<evidence type="ECO:0000313" key="3">
    <source>
        <dbReference type="Proteomes" id="UP001220964"/>
    </source>
</evidence>
<proteinExistence type="predicted"/>
<keyword evidence="3" id="KW-1185">Reference proteome</keyword>
<feature type="signal peptide" evidence="1">
    <location>
        <begin position="1"/>
        <end position="20"/>
    </location>
</feature>
<dbReference type="AlphaFoldDB" id="A0AAE3NWF0"/>
<feature type="chain" id="PRO_5042022506" evidence="1">
    <location>
        <begin position="21"/>
        <end position="133"/>
    </location>
</feature>
<organism evidence="2 3">
    <name type="scientific">Psychromarinibacter sediminicola</name>
    <dbReference type="NCBI Taxonomy" id="3033385"/>
    <lineage>
        <taxon>Bacteria</taxon>
        <taxon>Pseudomonadati</taxon>
        <taxon>Pseudomonadota</taxon>
        <taxon>Alphaproteobacteria</taxon>
        <taxon>Rhodobacterales</taxon>
        <taxon>Paracoccaceae</taxon>
        <taxon>Psychromarinibacter</taxon>
    </lineage>
</organism>
<dbReference type="Pfam" id="PF16156">
    <property type="entry name" value="DUF4864"/>
    <property type="match status" value="1"/>
</dbReference>
<gene>
    <name evidence="2" type="ORF">P1J78_22475</name>
</gene>
<sequence>MRSAVFGAVLALGLAGSVAAQEGDIQAVIDSQLEAFLAGDVAAAWSHASPAIKEIFRTPENFGRMVREGYPMVWRPAEVRYLDLESRAGQMVQRVLIADQSGALFTLEYFMVETENGWQINAVNVLKAPAPAV</sequence>
<keyword evidence="1" id="KW-0732">Signal</keyword>
<dbReference type="Proteomes" id="UP001220964">
    <property type="component" value="Unassembled WGS sequence"/>
</dbReference>
<name>A0AAE3NWF0_9RHOB</name>
<evidence type="ECO:0000313" key="2">
    <source>
        <dbReference type="EMBL" id="MDF0603501.1"/>
    </source>
</evidence>